<dbReference type="EMBL" id="CP017174">
    <property type="protein sequence ID" value="QDE66268.1"/>
    <property type="molecule type" value="Genomic_DNA"/>
</dbReference>
<sequence>MPLHTLNAPPDEVFRVPTVSLLLFVLASAPANTAPVDPKAAVTAVLDDWHQAAAAADEARYFGHFTDDAVYLGTDATERWTRDEFHAWAKPYFSKGKAWNFKATSRHIFFSKDGAVAWFDEALDTPNLGPSRGSGVLVKDADTWKIAQYNLSIPIPNDVLPEVKRRIERHLVRSQKPPKSTTGRPPAKVPAPQTPPIKERAPAQAN</sequence>
<reference evidence="3 4" key="1">
    <citation type="journal article" date="2019" name="Science">
        <title>Social genes are selection hotspots in kin groups of a soil microbe.</title>
        <authorList>
            <person name="Wielgoss S."/>
            <person name="Wolfensberger R."/>
            <person name="Sun L."/>
            <person name="Fiegna F."/>
            <person name="Velicer G.J."/>
        </authorList>
    </citation>
    <scope>NUCLEOTIDE SEQUENCE [LARGE SCALE GENOMIC DNA]</scope>
    <source>
        <strain evidence="3 4">MC3.5.9c15</strain>
    </source>
</reference>
<proteinExistence type="predicted"/>
<dbReference type="Proteomes" id="UP000320179">
    <property type="component" value="Chromosome"/>
</dbReference>
<dbReference type="SUPFAM" id="SSF54427">
    <property type="entry name" value="NTF2-like"/>
    <property type="match status" value="1"/>
</dbReference>
<name>A0AAE6FVT1_MYXXA</name>
<organism evidence="3 4">
    <name type="scientific">Myxococcus xanthus</name>
    <dbReference type="NCBI Taxonomy" id="34"/>
    <lineage>
        <taxon>Bacteria</taxon>
        <taxon>Pseudomonadati</taxon>
        <taxon>Myxococcota</taxon>
        <taxon>Myxococcia</taxon>
        <taxon>Myxococcales</taxon>
        <taxon>Cystobacterineae</taxon>
        <taxon>Myxococcaceae</taxon>
        <taxon>Myxococcus</taxon>
    </lineage>
</organism>
<feature type="region of interest" description="Disordered" evidence="1">
    <location>
        <begin position="168"/>
        <end position="206"/>
    </location>
</feature>
<evidence type="ECO:0000259" key="2">
    <source>
        <dbReference type="Pfam" id="PF13474"/>
    </source>
</evidence>
<gene>
    <name evidence="3" type="ORF">BHS09_04240</name>
</gene>
<protein>
    <submittedName>
        <fullName evidence="3">DUF4440 domain-containing protein</fullName>
    </submittedName>
</protein>
<evidence type="ECO:0000256" key="1">
    <source>
        <dbReference type="SAM" id="MobiDB-lite"/>
    </source>
</evidence>
<accession>A0AAE6FVT1</accession>
<feature type="domain" description="SnoaL-like" evidence="2">
    <location>
        <begin position="42"/>
        <end position="156"/>
    </location>
</feature>
<dbReference type="RefSeq" id="WP_140797239.1">
    <property type="nucleotide sequence ID" value="NZ_CP017169.1"/>
</dbReference>
<dbReference type="Gene3D" id="3.10.450.50">
    <property type="match status" value="1"/>
</dbReference>
<dbReference type="InterPro" id="IPR037401">
    <property type="entry name" value="SnoaL-like"/>
</dbReference>
<dbReference type="AlphaFoldDB" id="A0AAE6FVT1"/>
<evidence type="ECO:0000313" key="4">
    <source>
        <dbReference type="Proteomes" id="UP000320179"/>
    </source>
</evidence>
<evidence type="ECO:0000313" key="3">
    <source>
        <dbReference type="EMBL" id="QDE66268.1"/>
    </source>
</evidence>
<dbReference type="InterPro" id="IPR032710">
    <property type="entry name" value="NTF2-like_dom_sf"/>
</dbReference>
<dbReference type="Pfam" id="PF13474">
    <property type="entry name" value="SnoaL_3"/>
    <property type="match status" value="1"/>
</dbReference>
<feature type="compositionally biased region" description="Basic and acidic residues" evidence="1">
    <location>
        <begin position="197"/>
        <end position="206"/>
    </location>
</feature>